<comment type="caution">
    <text evidence="1">The sequence shown here is derived from an EMBL/GenBank/DDBJ whole genome shotgun (WGS) entry which is preliminary data.</text>
</comment>
<accession>A0A3E4USH7</accession>
<gene>
    <name evidence="1" type="ORF">DXC31_18095</name>
</gene>
<dbReference type="AlphaFoldDB" id="A0A3E4USH7"/>
<proteinExistence type="predicted"/>
<evidence type="ECO:0000313" key="2">
    <source>
        <dbReference type="Proteomes" id="UP000260808"/>
    </source>
</evidence>
<organism evidence="1 2">
    <name type="scientific">Mediterraneibacter gnavus</name>
    <name type="common">Ruminococcus gnavus</name>
    <dbReference type="NCBI Taxonomy" id="33038"/>
    <lineage>
        <taxon>Bacteria</taxon>
        <taxon>Bacillati</taxon>
        <taxon>Bacillota</taxon>
        <taxon>Clostridia</taxon>
        <taxon>Lachnospirales</taxon>
        <taxon>Lachnospiraceae</taxon>
        <taxon>Mediterraneibacter</taxon>
    </lineage>
</organism>
<dbReference type="EMBL" id="QSSX01000106">
    <property type="protein sequence ID" value="RGM15179.1"/>
    <property type="molecule type" value="Genomic_DNA"/>
</dbReference>
<sequence length="64" mass="6985">MGDDEKDTYDVLPAETVKKYLPEGCELAEGIYSVAGGYTPLSYFVYAEVKKIEVGSRSTDTGIN</sequence>
<protein>
    <submittedName>
        <fullName evidence="1">Uncharacterized protein</fullName>
    </submittedName>
</protein>
<name>A0A3E4USH7_MEDGN</name>
<evidence type="ECO:0000313" key="1">
    <source>
        <dbReference type="EMBL" id="RGM15179.1"/>
    </source>
</evidence>
<reference evidence="1 2" key="1">
    <citation type="submission" date="2018-08" db="EMBL/GenBank/DDBJ databases">
        <title>A genome reference for cultivated species of the human gut microbiota.</title>
        <authorList>
            <person name="Zou Y."/>
            <person name="Xue W."/>
            <person name="Luo G."/>
        </authorList>
    </citation>
    <scope>NUCLEOTIDE SEQUENCE [LARGE SCALE GENOMIC DNA]</scope>
    <source>
        <strain evidence="1 2">TF01-20-2</strain>
    </source>
</reference>
<dbReference type="Proteomes" id="UP000260808">
    <property type="component" value="Unassembled WGS sequence"/>
</dbReference>